<dbReference type="Proteomes" id="UP000183561">
    <property type="component" value="Unassembled WGS sequence"/>
</dbReference>
<evidence type="ECO:0000313" key="2">
    <source>
        <dbReference type="Proteomes" id="UP000183561"/>
    </source>
</evidence>
<keyword evidence="2" id="KW-1185">Reference proteome</keyword>
<dbReference type="AlphaFoldDB" id="A0A1H5F5H3"/>
<protein>
    <submittedName>
        <fullName evidence="1">Uncharacterized protein</fullName>
    </submittedName>
</protein>
<evidence type="ECO:0000313" key="1">
    <source>
        <dbReference type="EMBL" id="SED98540.1"/>
    </source>
</evidence>
<dbReference type="EMBL" id="FNSV01000009">
    <property type="protein sequence ID" value="SED98540.1"/>
    <property type="molecule type" value="Genomic_DNA"/>
</dbReference>
<gene>
    <name evidence="1" type="ORF">SAMN04490239_9497</name>
</gene>
<reference evidence="2" key="1">
    <citation type="submission" date="2016-10" db="EMBL/GenBank/DDBJ databases">
        <authorList>
            <person name="Varghese N."/>
            <person name="Submissions S."/>
        </authorList>
    </citation>
    <scope>NUCLEOTIDE SEQUENCE [LARGE SCALE GENOMIC DNA]</scope>
    <source>
        <strain evidence="2">DSM 44498</strain>
    </source>
</reference>
<dbReference type="RefSeq" id="WP_072950778.1">
    <property type="nucleotide sequence ID" value="NZ_FNSV01000009.1"/>
</dbReference>
<proteinExistence type="predicted"/>
<organism evidence="1 2">
    <name type="scientific">Rhodococcus koreensis</name>
    <dbReference type="NCBI Taxonomy" id="99653"/>
    <lineage>
        <taxon>Bacteria</taxon>
        <taxon>Bacillati</taxon>
        <taxon>Actinomycetota</taxon>
        <taxon>Actinomycetes</taxon>
        <taxon>Mycobacteriales</taxon>
        <taxon>Nocardiaceae</taxon>
        <taxon>Rhodococcus</taxon>
    </lineage>
</organism>
<dbReference type="OrthoDB" id="5114152at2"/>
<accession>A0A1H5F5H3</accession>
<sequence length="262" mass="28133">MTVLATERPARFRAEADMLMPLARAKAVFSKGCTALFEVPCTAGVPDIVLVQFDKKALGDRGGRHPLTELVDVRVLAATAHARHPITTSWTTDSLASAAGVTAIHLKRSVLPRLVDGGHLETDGKDWRPTYRFRSLARKVVTIEAKLRDWRGAIAQASRHTSVADAAWVAMDASSVRTAANNHQWFTTYGVGLAAVAIDGTVSPMIRPAAPHTRPVHRELLVERAAALHQAGRVSGELPRVFGQTLVATTGADPRLIGVGAH</sequence>
<name>A0A1H5F5H3_9NOCA</name>